<dbReference type="PROSITE" id="PS00108">
    <property type="entry name" value="PROTEIN_KINASE_ST"/>
    <property type="match status" value="1"/>
</dbReference>
<keyword evidence="6" id="KW-0472">Membrane</keyword>
<dbReference type="GO" id="GO:0004674">
    <property type="term" value="F:protein serine/threonine kinase activity"/>
    <property type="evidence" value="ECO:0007669"/>
    <property type="project" value="UniProtKB-KW"/>
</dbReference>
<keyword evidence="5" id="KW-0067">ATP-binding</keyword>
<dbReference type="SMART" id="SM00331">
    <property type="entry name" value="PP2C_SIG"/>
    <property type="match status" value="1"/>
</dbReference>
<sequence length="580" mass="64638">MSTVSVLPSAVLLPLQVRCGGYSSAGLKAENQDAFALRMPQTRAELGKGMAALICDGVSSSARAAQASQTCVTSFLNDYFSTPEAWGVKKSVVRVLEGLNSWLYQQGLQGQSMLTTLSLLVIRSQTAHVFHIGDSRIYLWRRGQLECLTRDHLHRQQGRDVLNRAMGGDPHLQVDYHSLTVEEGDGFVLTTDGVHAFLPASDWPLTLNEAGSCDLEPLAQRLAERALQAGSDDNLSCLLLQVEQLPHGDSEEAERQLASLPVPPALQVGHKLDGYRVLEVLHASQRSHLYRVEDERDGQQWAMKVPSRHFADDFAYLQGFAREEWVGRQFRHEQVLAMAAIPQPRTGMYYLAELISGHTLRQWIDDHPQPSLATVRPLLGQMVTALRAFQRLDMVHCDLKPENLMLTSNGVLKVIDLGTVIVTGLQEVAPPQAEAVPQGSVDYVAPEYLFGQPASFRADLFSLAVVVYEMLTGQLPYPSRSREQLLKSRSYADWHYIPLGRYRADLPAWVDACLRKALQPNPASRYAALSEFLQDFSVPNRALEASTFRAPLIERHPLRFWQVTSAILLVLLLVSLLYRA</sequence>
<feature type="domain" description="PPM-type phosphatase" evidence="8">
    <location>
        <begin position="18"/>
        <end position="242"/>
    </location>
</feature>
<keyword evidence="3" id="KW-0547">Nucleotide-binding</keyword>
<gene>
    <name evidence="9" type="ORF">C4K68_19660</name>
</gene>
<dbReference type="PANTHER" id="PTHR24351">
    <property type="entry name" value="RIBOSOMAL PROTEIN S6 KINASE"/>
    <property type="match status" value="1"/>
</dbReference>
<dbReference type="Gene3D" id="3.60.40.10">
    <property type="entry name" value="PPM-type phosphatase domain"/>
    <property type="match status" value="1"/>
</dbReference>
<dbReference type="InterPro" id="IPR008271">
    <property type="entry name" value="Ser/Thr_kinase_AS"/>
</dbReference>
<dbReference type="CDD" id="cd14014">
    <property type="entry name" value="STKc_PknB_like"/>
    <property type="match status" value="1"/>
</dbReference>
<dbReference type="PROSITE" id="PS51746">
    <property type="entry name" value="PPM_2"/>
    <property type="match status" value="1"/>
</dbReference>
<dbReference type="AlphaFoldDB" id="A0A2S5KLA2"/>
<evidence type="ECO:0000259" key="8">
    <source>
        <dbReference type="PROSITE" id="PS51746"/>
    </source>
</evidence>
<dbReference type="Pfam" id="PF13672">
    <property type="entry name" value="PP2C_2"/>
    <property type="match status" value="1"/>
</dbReference>
<dbReference type="EMBL" id="PRLP01000082">
    <property type="protein sequence ID" value="PPC75614.1"/>
    <property type="molecule type" value="Genomic_DNA"/>
</dbReference>
<keyword evidence="4 9" id="KW-0418">Kinase</keyword>
<dbReference type="OrthoDB" id="5293405at2"/>
<dbReference type="InterPro" id="IPR011009">
    <property type="entry name" value="Kinase-like_dom_sf"/>
</dbReference>
<dbReference type="Gene3D" id="1.10.510.10">
    <property type="entry name" value="Transferase(Phosphotransferase) domain 1"/>
    <property type="match status" value="1"/>
</dbReference>
<accession>A0A2S5KLA2</accession>
<keyword evidence="2" id="KW-0808">Transferase</keyword>
<evidence type="ECO:0000256" key="2">
    <source>
        <dbReference type="ARBA" id="ARBA00022679"/>
    </source>
</evidence>
<evidence type="ECO:0000256" key="1">
    <source>
        <dbReference type="ARBA" id="ARBA00022527"/>
    </source>
</evidence>
<evidence type="ECO:0000313" key="10">
    <source>
        <dbReference type="Proteomes" id="UP000238196"/>
    </source>
</evidence>
<dbReference type="GO" id="GO:0005524">
    <property type="term" value="F:ATP binding"/>
    <property type="evidence" value="ECO:0007669"/>
    <property type="project" value="UniProtKB-KW"/>
</dbReference>
<keyword evidence="1 9" id="KW-0723">Serine/threonine-protein kinase</keyword>
<organism evidence="9 10">
    <name type="scientific">Proteobacteria bacterium 228</name>
    <dbReference type="NCBI Taxonomy" id="2083153"/>
    <lineage>
        <taxon>Bacteria</taxon>
        <taxon>Pseudomonadati</taxon>
        <taxon>Pseudomonadota</taxon>
    </lineage>
</organism>
<keyword evidence="6" id="KW-0812">Transmembrane</keyword>
<protein>
    <submittedName>
        <fullName evidence="9">Serine/threonine protein kinase</fullName>
    </submittedName>
</protein>
<evidence type="ECO:0000259" key="7">
    <source>
        <dbReference type="PROSITE" id="PS50011"/>
    </source>
</evidence>
<feature type="domain" description="Protein kinase" evidence="7">
    <location>
        <begin position="275"/>
        <end position="537"/>
    </location>
</feature>
<evidence type="ECO:0000256" key="4">
    <source>
        <dbReference type="ARBA" id="ARBA00022777"/>
    </source>
</evidence>
<evidence type="ECO:0000256" key="5">
    <source>
        <dbReference type="ARBA" id="ARBA00022840"/>
    </source>
</evidence>
<dbReference type="Proteomes" id="UP000238196">
    <property type="component" value="Unassembled WGS sequence"/>
</dbReference>
<dbReference type="Gene3D" id="3.30.200.20">
    <property type="entry name" value="Phosphorylase Kinase, domain 1"/>
    <property type="match status" value="1"/>
</dbReference>
<name>A0A2S5KLA2_9PROT</name>
<proteinExistence type="predicted"/>
<dbReference type="SMART" id="SM00332">
    <property type="entry name" value="PP2Cc"/>
    <property type="match status" value="1"/>
</dbReference>
<dbReference type="PROSITE" id="PS50011">
    <property type="entry name" value="PROTEIN_KINASE_DOM"/>
    <property type="match status" value="1"/>
</dbReference>
<evidence type="ECO:0000256" key="6">
    <source>
        <dbReference type="SAM" id="Phobius"/>
    </source>
</evidence>
<feature type="transmembrane region" description="Helical" evidence="6">
    <location>
        <begin position="560"/>
        <end position="578"/>
    </location>
</feature>
<evidence type="ECO:0000256" key="3">
    <source>
        <dbReference type="ARBA" id="ARBA00022741"/>
    </source>
</evidence>
<dbReference type="SUPFAM" id="SSF56112">
    <property type="entry name" value="Protein kinase-like (PK-like)"/>
    <property type="match status" value="1"/>
</dbReference>
<comment type="caution">
    <text evidence="9">The sequence shown here is derived from an EMBL/GenBank/DDBJ whole genome shotgun (WGS) entry which is preliminary data.</text>
</comment>
<keyword evidence="6" id="KW-1133">Transmembrane helix</keyword>
<dbReference type="InterPro" id="IPR036457">
    <property type="entry name" value="PPM-type-like_dom_sf"/>
</dbReference>
<dbReference type="Pfam" id="PF00069">
    <property type="entry name" value="Pkinase"/>
    <property type="match status" value="1"/>
</dbReference>
<dbReference type="SMART" id="SM00220">
    <property type="entry name" value="S_TKc"/>
    <property type="match status" value="1"/>
</dbReference>
<dbReference type="SUPFAM" id="SSF81606">
    <property type="entry name" value="PP2C-like"/>
    <property type="match status" value="1"/>
</dbReference>
<evidence type="ECO:0000313" key="9">
    <source>
        <dbReference type="EMBL" id="PPC75614.1"/>
    </source>
</evidence>
<dbReference type="CDD" id="cd00143">
    <property type="entry name" value="PP2Cc"/>
    <property type="match status" value="1"/>
</dbReference>
<dbReference type="InterPro" id="IPR000719">
    <property type="entry name" value="Prot_kinase_dom"/>
</dbReference>
<reference evidence="9 10" key="1">
    <citation type="submission" date="2018-02" db="EMBL/GenBank/DDBJ databases">
        <title>novel marine gammaproteobacteria from coastal saline agro ecosystem.</title>
        <authorList>
            <person name="Krishnan R."/>
            <person name="Ramesh Kumar N."/>
        </authorList>
    </citation>
    <scope>NUCLEOTIDE SEQUENCE [LARGE SCALE GENOMIC DNA]</scope>
    <source>
        <strain evidence="9 10">228</strain>
    </source>
</reference>
<dbReference type="InterPro" id="IPR001932">
    <property type="entry name" value="PPM-type_phosphatase-like_dom"/>
</dbReference>